<dbReference type="Proteomes" id="UP001066276">
    <property type="component" value="Chromosome 6"/>
</dbReference>
<accession>A0AAV7QBR4</accession>
<gene>
    <name evidence="1" type="ORF">NDU88_003300</name>
</gene>
<organism evidence="1 2">
    <name type="scientific">Pleurodeles waltl</name>
    <name type="common">Iberian ribbed newt</name>
    <dbReference type="NCBI Taxonomy" id="8319"/>
    <lineage>
        <taxon>Eukaryota</taxon>
        <taxon>Metazoa</taxon>
        <taxon>Chordata</taxon>
        <taxon>Craniata</taxon>
        <taxon>Vertebrata</taxon>
        <taxon>Euteleostomi</taxon>
        <taxon>Amphibia</taxon>
        <taxon>Batrachia</taxon>
        <taxon>Caudata</taxon>
        <taxon>Salamandroidea</taxon>
        <taxon>Salamandridae</taxon>
        <taxon>Pleurodelinae</taxon>
        <taxon>Pleurodeles</taxon>
    </lineage>
</organism>
<dbReference type="AlphaFoldDB" id="A0AAV7QBR4"/>
<keyword evidence="2" id="KW-1185">Reference proteome</keyword>
<proteinExistence type="predicted"/>
<evidence type="ECO:0000313" key="1">
    <source>
        <dbReference type="EMBL" id="KAJ1136886.1"/>
    </source>
</evidence>
<comment type="caution">
    <text evidence="1">The sequence shown here is derived from an EMBL/GenBank/DDBJ whole genome shotgun (WGS) entry which is preliminary data.</text>
</comment>
<sequence length="78" mass="8100">MTVGCASNCTSCGQTGLGSIQVGAEIVRPWIPGDGTTGQALGSHRPQEWRETAILEVLDGTLNGDVIEGAGPEYWARG</sequence>
<dbReference type="EMBL" id="JANPWB010000010">
    <property type="protein sequence ID" value="KAJ1136886.1"/>
    <property type="molecule type" value="Genomic_DNA"/>
</dbReference>
<protein>
    <submittedName>
        <fullName evidence="1">Uncharacterized protein</fullName>
    </submittedName>
</protein>
<name>A0AAV7QBR4_PLEWA</name>
<reference evidence="1" key="1">
    <citation type="journal article" date="2022" name="bioRxiv">
        <title>Sequencing and chromosome-scale assembly of the giantPleurodeles waltlgenome.</title>
        <authorList>
            <person name="Brown T."/>
            <person name="Elewa A."/>
            <person name="Iarovenko S."/>
            <person name="Subramanian E."/>
            <person name="Araus A.J."/>
            <person name="Petzold A."/>
            <person name="Susuki M."/>
            <person name="Suzuki K.-i.T."/>
            <person name="Hayashi T."/>
            <person name="Toyoda A."/>
            <person name="Oliveira C."/>
            <person name="Osipova E."/>
            <person name="Leigh N.D."/>
            <person name="Simon A."/>
            <person name="Yun M.H."/>
        </authorList>
    </citation>
    <scope>NUCLEOTIDE SEQUENCE</scope>
    <source>
        <strain evidence="1">20211129_DDA</strain>
        <tissue evidence="1">Liver</tissue>
    </source>
</reference>
<evidence type="ECO:0000313" key="2">
    <source>
        <dbReference type="Proteomes" id="UP001066276"/>
    </source>
</evidence>